<reference evidence="6 9" key="2">
    <citation type="submission" date="2020-08" db="EMBL/GenBank/DDBJ databases">
        <title>Sequencing the genomes of 1000 actinobacteria strains.</title>
        <authorList>
            <person name="Klenk H.-P."/>
        </authorList>
    </citation>
    <scope>NUCLEOTIDE SEQUENCE [LARGE SCALE GENOMIC DNA]</scope>
    <source>
        <strain evidence="6 9">DSM 15626</strain>
    </source>
</reference>
<keyword evidence="8" id="KW-1185">Reference proteome</keyword>
<keyword evidence="4" id="KW-0732">Signal</keyword>
<evidence type="ECO:0000256" key="4">
    <source>
        <dbReference type="ARBA" id="ARBA00022729"/>
    </source>
</evidence>
<protein>
    <submittedName>
        <fullName evidence="6">Iron complex transport system substrate-binding protein</fullName>
    </submittedName>
    <submittedName>
        <fullName evidence="7">Iron-siderophore ABC transporter substrate-binding protein</fullName>
    </submittedName>
</protein>
<dbReference type="Proteomes" id="UP000553957">
    <property type="component" value="Unassembled WGS sequence"/>
</dbReference>
<dbReference type="Gene3D" id="3.40.50.1980">
    <property type="entry name" value="Nitrogenase molybdenum iron protein domain"/>
    <property type="match status" value="2"/>
</dbReference>
<evidence type="ECO:0000313" key="7">
    <source>
        <dbReference type="EMBL" id="NOL39790.1"/>
    </source>
</evidence>
<reference evidence="7 8" key="1">
    <citation type="submission" date="2020-05" db="EMBL/GenBank/DDBJ databases">
        <title>Genome sequence of Kribbella sandramycini ATCC 39419.</title>
        <authorList>
            <person name="Maclea K.S."/>
            <person name="Fair J.L."/>
        </authorList>
    </citation>
    <scope>NUCLEOTIDE SEQUENCE [LARGE SCALE GENOMIC DNA]</scope>
    <source>
        <strain evidence="7 8">ATCC 39419</strain>
    </source>
</reference>
<evidence type="ECO:0000256" key="1">
    <source>
        <dbReference type="ARBA" id="ARBA00004196"/>
    </source>
</evidence>
<dbReference type="InterPro" id="IPR002491">
    <property type="entry name" value="ABC_transptr_periplasmic_BD"/>
</dbReference>
<evidence type="ECO:0000313" key="9">
    <source>
        <dbReference type="Proteomes" id="UP000553957"/>
    </source>
</evidence>
<dbReference type="PROSITE" id="PS50983">
    <property type="entry name" value="FE_B12_PBP"/>
    <property type="match status" value="1"/>
</dbReference>
<dbReference type="AlphaFoldDB" id="A0A7Y4KWC5"/>
<organism evidence="7 8">
    <name type="scientific">Kribbella sandramycini</name>
    <dbReference type="NCBI Taxonomy" id="60450"/>
    <lineage>
        <taxon>Bacteria</taxon>
        <taxon>Bacillati</taxon>
        <taxon>Actinomycetota</taxon>
        <taxon>Actinomycetes</taxon>
        <taxon>Propionibacteriales</taxon>
        <taxon>Kribbellaceae</taxon>
        <taxon>Kribbella</taxon>
    </lineage>
</organism>
<dbReference type="RefSeq" id="WP_171671662.1">
    <property type="nucleotide sequence ID" value="NZ_BAAAGT010000003.1"/>
</dbReference>
<dbReference type="CDD" id="cd01146">
    <property type="entry name" value="FhuD"/>
    <property type="match status" value="1"/>
</dbReference>
<accession>A0A7Y4KWC5</accession>
<evidence type="ECO:0000256" key="3">
    <source>
        <dbReference type="ARBA" id="ARBA00022448"/>
    </source>
</evidence>
<gene>
    <name evidence="6" type="ORF">HNR71_003244</name>
    <name evidence="7" type="ORF">HPO96_05995</name>
</gene>
<dbReference type="PANTHER" id="PTHR30532:SF24">
    <property type="entry name" value="FERRIC ENTEROBACTIN-BINDING PERIPLASMIC PROTEIN FEPB"/>
    <property type="match status" value="1"/>
</dbReference>
<evidence type="ECO:0000313" key="8">
    <source>
        <dbReference type="Proteomes" id="UP000534306"/>
    </source>
</evidence>
<dbReference type="PANTHER" id="PTHR30532">
    <property type="entry name" value="IRON III DICITRATE-BINDING PERIPLASMIC PROTEIN"/>
    <property type="match status" value="1"/>
</dbReference>
<comment type="caution">
    <text evidence="7">The sequence shown here is derived from an EMBL/GenBank/DDBJ whole genome shotgun (WGS) entry which is preliminary data.</text>
</comment>
<dbReference type="EMBL" id="JACHKF010000001">
    <property type="protein sequence ID" value="MBB6567607.1"/>
    <property type="molecule type" value="Genomic_DNA"/>
</dbReference>
<proteinExistence type="inferred from homology"/>
<comment type="similarity">
    <text evidence="2">Belongs to the bacterial solute-binding protein 8 family.</text>
</comment>
<feature type="domain" description="Fe/B12 periplasmic-binding" evidence="5">
    <location>
        <begin position="59"/>
        <end position="326"/>
    </location>
</feature>
<dbReference type="SUPFAM" id="SSF53807">
    <property type="entry name" value="Helical backbone' metal receptor"/>
    <property type="match status" value="1"/>
</dbReference>
<dbReference type="GO" id="GO:1901678">
    <property type="term" value="P:iron coordination entity transport"/>
    <property type="evidence" value="ECO:0007669"/>
    <property type="project" value="UniProtKB-ARBA"/>
</dbReference>
<dbReference type="EMBL" id="JABJRC010000001">
    <property type="protein sequence ID" value="NOL39790.1"/>
    <property type="molecule type" value="Genomic_DNA"/>
</dbReference>
<dbReference type="Proteomes" id="UP000534306">
    <property type="component" value="Unassembled WGS sequence"/>
</dbReference>
<comment type="subcellular location">
    <subcellularLocation>
        <location evidence="1">Cell envelope</location>
    </subcellularLocation>
</comment>
<keyword evidence="3" id="KW-0813">Transport</keyword>
<dbReference type="Pfam" id="PF01497">
    <property type="entry name" value="Peripla_BP_2"/>
    <property type="match status" value="1"/>
</dbReference>
<evidence type="ECO:0000256" key="2">
    <source>
        <dbReference type="ARBA" id="ARBA00008814"/>
    </source>
</evidence>
<name>A0A7Y4KWC5_9ACTN</name>
<sequence length="326" mass="35031">MPYLQTPELGGGIPRRGVLAGGLALGLAACSKPVADEPAAGRVVEHAFGRTSVPAEPKRVVVLGYTDVEVALALGVVPVGFTDFFGTGLNAWARPLAGTAQPVGFELTDGMPVERILSLKPDLIIATDSLKQPDYDKLAAVVPTVGPLRADGAYGTPWRDHTRRMGEILGREQRAAELIAQAERRYAEARTKHPSFAGKSLSYIWPAAPDFYLYFAVDPRVQALLELGFHLTPIAEKLAKEHPKDFYASIGSERLADYEADVIIGQSYSDEAAAAKRNKVFQAIPAVRRGDLIWLPKNVADGLAFGTVLSTMAVLDDLTNSLAKVV</sequence>
<evidence type="ECO:0000313" key="6">
    <source>
        <dbReference type="EMBL" id="MBB6567607.1"/>
    </source>
</evidence>
<dbReference type="InterPro" id="IPR051313">
    <property type="entry name" value="Bact_iron-sidero_bind"/>
</dbReference>
<evidence type="ECO:0000259" key="5">
    <source>
        <dbReference type="PROSITE" id="PS50983"/>
    </source>
</evidence>
<dbReference type="GO" id="GO:0030288">
    <property type="term" value="C:outer membrane-bounded periplasmic space"/>
    <property type="evidence" value="ECO:0007669"/>
    <property type="project" value="TreeGrafter"/>
</dbReference>